<organism evidence="2 3">
    <name type="scientific">Candidatus Argoarchaeum ethanivorans</name>
    <dbReference type="NCBI Taxonomy" id="2608793"/>
    <lineage>
        <taxon>Archaea</taxon>
        <taxon>Methanobacteriati</taxon>
        <taxon>Methanobacteriota</taxon>
        <taxon>Stenosarchaea group</taxon>
        <taxon>Methanomicrobia</taxon>
        <taxon>Methanosarcinales</taxon>
        <taxon>Methanosarcinales incertae sedis</taxon>
        <taxon>GOM Arc I cluster</taxon>
        <taxon>Candidatus Argoarchaeum</taxon>
    </lineage>
</organism>
<dbReference type="PROSITE" id="PS51459">
    <property type="entry name" value="FIDO"/>
    <property type="match status" value="1"/>
</dbReference>
<evidence type="ECO:0000313" key="2">
    <source>
        <dbReference type="EMBL" id="CAD6491716.1"/>
    </source>
</evidence>
<evidence type="ECO:0000313" key="3">
    <source>
        <dbReference type="Proteomes" id="UP000639006"/>
    </source>
</evidence>
<reference evidence="2" key="1">
    <citation type="submission" date="2020-10" db="EMBL/GenBank/DDBJ databases">
        <authorList>
            <person name="Hahn C.J."/>
            <person name="Laso-Perez R."/>
            <person name="Vulcano F."/>
            <person name="Vaziourakis K.-M."/>
            <person name="Stokke R."/>
            <person name="Steen I.H."/>
            <person name="Teske A."/>
            <person name="Boetius A."/>
            <person name="Liebeke M."/>
            <person name="Amann R."/>
            <person name="Knittel K."/>
        </authorList>
    </citation>
    <scope>NUCLEOTIDE SEQUENCE</scope>
    <source>
        <strain evidence="2">Gfbio:e3339647-f889-4370-9287-4fb5cb688e4c:AG392M11_GoMArc1</strain>
    </source>
</reference>
<dbReference type="InterPro" id="IPR003812">
    <property type="entry name" value="Fido"/>
</dbReference>
<dbReference type="InterPro" id="IPR036388">
    <property type="entry name" value="WH-like_DNA-bd_sf"/>
</dbReference>
<dbReference type="Pfam" id="PF02661">
    <property type="entry name" value="Fic"/>
    <property type="match status" value="1"/>
</dbReference>
<dbReference type="PANTHER" id="PTHR13504:SF38">
    <property type="entry name" value="FIDO DOMAIN-CONTAINING PROTEIN"/>
    <property type="match status" value="1"/>
</dbReference>
<gene>
    <name evidence="2" type="ORF">DIAAKJNI_00125</name>
</gene>
<evidence type="ECO:0000259" key="1">
    <source>
        <dbReference type="PROSITE" id="PS51459"/>
    </source>
</evidence>
<dbReference type="InterPro" id="IPR040198">
    <property type="entry name" value="Fido_containing"/>
</dbReference>
<dbReference type="Proteomes" id="UP000639006">
    <property type="component" value="Unassembled WGS sequence"/>
</dbReference>
<proteinExistence type="predicted"/>
<protein>
    <submittedName>
        <fullName evidence="2">Fic/DOC family protein</fullName>
    </submittedName>
</protein>
<dbReference type="EMBL" id="CAJHIQ010000005">
    <property type="protein sequence ID" value="CAD6491716.1"/>
    <property type="molecule type" value="Genomic_DNA"/>
</dbReference>
<dbReference type="Gene3D" id="1.10.3290.10">
    <property type="entry name" value="Fido-like domain"/>
    <property type="match status" value="1"/>
</dbReference>
<dbReference type="PANTHER" id="PTHR13504">
    <property type="entry name" value="FIDO DOMAIN-CONTAINING PROTEIN DDB_G0283145"/>
    <property type="match status" value="1"/>
</dbReference>
<sequence>MFKPKFTITNLINNSLLEIERARGFLDAANLKEEWIKYMQSEAIILEAHHSTHIEGTKLTLSQAQRILEGKHVKSIKQDDRQELINYKEAMDFVSEYLGKKLHITEDLIQDIHRILVRDVRGGTLEPGQYRKVQNYVVNSLTREVIYTPPPPSKVPQFMEEFVEWLNSGSDISPVLIAGISQHHFVDVHPFSDGNGRTARVLSTLILYQSGYDFKKLFSISEYYDKNRRRYYDTIQSVRDNDMDMTVWLEYFTEGLRNQLMEVKTKGEKAIKKDIVDVKIKDFNLNPRQQKALDYLLENQSIDNSLYQKICKTIKRTATRDLIDLVELGLLEKHGEKKGTYYTLKLFKGHLRDI</sequence>
<name>A0A811T384_9EURY</name>
<dbReference type="AlphaFoldDB" id="A0A811T384"/>
<dbReference type="SUPFAM" id="SSF140931">
    <property type="entry name" value="Fic-like"/>
    <property type="match status" value="1"/>
</dbReference>
<dbReference type="InterPro" id="IPR036597">
    <property type="entry name" value="Fido-like_dom_sf"/>
</dbReference>
<feature type="domain" description="Fido" evidence="1">
    <location>
        <begin position="104"/>
        <end position="254"/>
    </location>
</feature>
<dbReference type="Gene3D" id="1.10.10.10">
    <property type="entry name" value="Winged helix-like DNA-binding domain superfamily/Winged helix DNA-binding domain"/>
    <property type="match status" value="1"/>
</dbReference>
<accession>A0A811T384</accession>
<comment type="caution">
    <text evidence="2">The sequence shown here is derived from an EMBL/GenBank/DDBJ whole genome shotgun (WGS) entry which is preliminary data.</text>
</comment>